<dbReference type="PANTHER" id="PTHR47964:SF1">
    <property type="entry name" value="ATP-DEPENDENT DNA HELICASE HOMOLOG RECG, CHLOROPLASTIC"/>
    <property type="match status" value="1"/>
</dbReference>
<dbReference type="InterPro" id="IPR005118">
    <property type="entry name" value="TRCF_C"/>
</dbReference>
<evidence type="ECO:0000256" key="6">
    <source>
        <dbReference type="ARBA" id="ARBA00022806"/>
    </source>
</evidence>
<dbReference type="SMART" id="SM00487">
    <property type="entry name" value="DEXDc"/>
    <property type="match status" value="1"/>
</dbReference>
<dbReference type="InterPro" id="IPR041471">
    <property type="entry name" value="UvrB_inter"/>
</dbReference>
<dbReference type="SUPFAM" id="SSF141259">
    <property type="entry name" value="CarD-like"/>
    <property type="match status" value="1"/>
</dbReference>
<evidence type="ECO:0000256" key="10">
    <source>
        <dbReference type="SAM" id="Coils"/>
    </source>
</evidence>
<dbReference type="InterPro" id="IPR014001">
    <property type="entry name" value="Helicase_ATP-bd"/>
</dbReference>
<keyword evidence="9" id="KW-0234">DNA repair</keyword>
<dbReference type="SMART" id="SM00490">
    <property type="entry name" value="HELICc"/>
    <property type="match status" value="1"/>
</dbReference>
<dbReference type="Pfam" id="PF17757">
    <property type="entry name" value="UvrB_inter"/>
    <property type="match status" value="1"/>
</dbReference>
<dbReference type="InterPro" id="IPR001650">
    <property type="entry name" value="Helicase_C-like"/>
</dbReference>
<evidence type="ECO:0000256" key="8">
    <source>
        <dbReference type="ARBA" id="ARBA00023125"/>
    </source>
</evidence>
<dbReference type="InterPro" id="IPR036101">
    <property type="entry name" value="CarD-like/TRCF_RID_sf"/>
</dbReference>
<name>A0A0W8E9U9_9ZZZZ</name>
<dbReference type="AlphaFoldDB" id="A0A0W8E9U9"/>
<dbReference type="SUPFAM" id="SSF52540">
    <property type="entry name" value="P-loop containing nucleoside triphosphate hydrolases"/>
    <property type="match status" value="4"/>
</dbReference>
<dbReference type="InterPro" id="IPR037235">
    <property type="entry name" value="TRCF-like_C_D7"/>
</dbReference>
<dbReference type="PANTHER" id="PTHR47964">
    <property type="entry name" value="ATP-DEPENDENT DNA HELICASE HOMOLOG RECG, CHLOROPLASTIC"/>
    <property type="match status" value="1"/>
</dbReference>
<dbReference type="GO" id="GO:0003684">
    <property type="term" value="F:damaged DNA binding"/>
    <property type="evidence" value="ECO:0007669"/>
    <property type="project" value="InterPro"/>
</dbReference>
<evidence type="ECO:0000256" key="3">
    <source>
        <dbReference type="ARBA" id="ARBA00022741"/>
    </source>
</evidence>
<dbReference type="GO" id="GO:0006281">
    <property type="term" value="P:DNA repair"/>
    <property type="evidence" value="ECO:0007669"/>
    <property type="project" value="UniProtKB-KW"/>
</dbReference>
<accession>A0A0W8E9U9</accession>
<dbReference type="SUPFAM" id="SSF143517">
    <property type="entry name" value="TRCF domain-like"/>
    <property type="match status" value="1"/>
</dbReference>
<feature type="domain" description="Helicase ATP-binding" evidence="11">
    <location>
        <begin position="554"/>
        <end position="715"/>
    </location>
</feature>
<keyword evidence="5" id="KW-0378">Hydrolase</keyword>
<dbReference type="FunFam" id="3.40.50.300:FF:000546">
    <property type="entry name" value="Transcription-repair-coupling factor"/>
    <property type="match status" value="1"/>
</dbReference>
<dbReference type="SMART" id="SM00982">
    <property type="entry name" value="TRCF"/>
    <property type="match status" value="1"/>
</dbReference>
<dbReference type="CDD" id="cd17991">
    <property type="entry name" value="DEXHc_TRCF"/>
    <property type="match status" value="1"/>
</dbReference>
<dbReference type="Gene3D" id="2.40.10.170">
    <property type="match status" value="1"/>
</dbReference>
<keyword evidence="6" id="KW-0347">Helicase</keyword>
<evidence type="ECO:0000256" key="7">
    <source>
        <dbReference type="ARBA" id="ARBA00022840"/>
    </source>
</evidence>
<evidence type="ECO:0000256" key="1">
    <source>
        <dbReference type="ARBA" id="ARBA00004496"/>
    </source>
</evidence>
<dbReference type="GO" id="GO:0003678">
    <property type="term" value="F:DNA helicase activity"/>
    <property type="evidence" value="ECO:0007669"/>
    <property type="project" value="TreeGrafter"/>
</dbReference>
<comment type="subcellular location">
    <subcellularLocation>
        <location evidence="1">Cytoplasm</location>
    </subcellularLocation>
</comment>
<protein>
    <submittedName>
        <fullName evidence="13">Transcription-repair coupling factor</fullName>
    </submittedName>
</protein>
<dbReference type="Gene3D" id="3.40.50.300">
    <property type="entry name" value="P-loop containing nucleotide triphosphate hydrolases"/>
    <property type="match status" value="2"/>
</dbReference>
<evidence type="ECO:0000259" key="12">
    <source>
        <dbReference type="PROSITE" id="PS51194"/>
    </source>
</evidence>
<dbReference type="GO" id="GO:0016787">
    <property type="term" value="F:hydrolase activity"/>
    <property type="evidence" value="ECO:0007669"/>
    <property type="project" value="UniProtKB-KW"/>
</dbReference>
<evidence type="ECO:0000256" key="4">
    <source>
        <dbReference type="ARBA" id="ARBA00022763"/>
    </source>
</evidence>
<proteinExistence type="inferred from homology"/>
<dbReference type="Pfam" id="PF02559">
    <property type="entry name" value="CarD_TRCF_RID"/>
    <property type="match status" value="1"/>
</dbReference>
<dbReference type="InterPro" id="IPR003711">
    <property type="entry name" value="CarD-like/TRCF_RID"/>
</dbReference>
<sequence>MNISFMKELNNCLDSRQNVILSGLSGTARAFFLNELFRSRSGQLLCLVATEEKAFDLAQELSQFMDRNRIFMFPGRDYVRTRENYTWAEKERISTLQECILYPHRHRMIIATPGGIMYKLASPPTMKEKVVRLEHGQEIDFEKLLRQLIETGYMRVETIGSPGEFAVRGGVLDIFPVGNKSPYRIELWGDLIESIRPFDLESQRSIDTKTYVDISPAHEYDSHALESTLFDYINEQALLFVDEPRETISNLDQYIKRWQESLKEAGSGDKHLKELALMDSQELMENLSERSAVYHAFFPGSTLSVKAGLLEHISQKEMEYFVNEYERLFKRIKEWQDKRYSIYLYVKSKPARDQLKRDLVDHHISGIEIINKNLDSGFISQTFETALLTEREIWGKKTRVGKKTRRSENRILLENMKLGDYVVHENYGIGIFRGISPVETDGITREYILLQYAGTDRLYLPLDKLGMLYPYNISEEKRPRLSRLGGNDWEKTKSKVSQSIQEMAKKLLELYAARQSLQGYAFSADTPWQQQFEDTFPYQETMDQLSSIKEIKEDMEQSQPMDRLICGDVGYGKTEVAMRAAFKAAMDGKQVAVLVPTTVLAEQHYHTFKDRFKEYPLAIEVLSRFRSASEQKRIVSDLHKGVIDIIIGTHRLLSKDVQFSDLGLLVIDEEHRFGVSQKEKIKMFKNIVDVLSLSATPIPRSLHMSLTGLRDLSVIETPPPERYPIKTYVLEYNEEIITEAIYAEIERKGQVFFVHNRIEDIYAVREKLEALLPEVSIAVGHGRMQEDELSRTISMFLAGEYQVFLCTTIIESGLDMPNVNTIIVDEADRMGLAQLYQLRGRVGRSNRIAYAYLTYKPDKSINELAQKRLNAIREFNELGAGMKIALRDLEIRGAGNILGPEQHGYIQAVGFDMYCRLLERETGRLKGIGKKKDAAPLMDIDVDYYIPDSYIPDSGTKIRIYRRLMLAEEDKEIQEIKGELQDRFGKLPQPVENFLQLSRLRIAASSKEIKSLKRKGNKLEIQLDRTLSKNVTGNIRGIKHSSFHENTISMQFEGSVSLEQLQQVLDVL</sequence>
<dbReference type="Pfam" id="PF00271">
    <property type="entry name" value="Helicase_C"/>
    <property type="match status" value="1"/>
</dbReference>
<dbReference type="Pfam" id="PF00270">
    <property type="entry name" value="DEAD"/>
    <property type="match status" value="1"/>
</dbReference>
<keyword evidence="4" id="KW-0227">DNA damage</keyword>
<dbReference type="EMBL" id="LNQE01001824">
    <property type="protein sequence ID" value="KUG05201.1"/>
    <property type="molecule type" value="Genomic_DNA"/>
</dbReference>
<dbReference type="GO" id="GO:0005524">
    <property type="term" value="F:ATP binding"/>
    <property type="evidence" value="ECO:0007669"/>
    <property type="project" value="UniProtKB-KW"/>
</dbReference>
<evidence type="ECO:0000256" key="9">
    <source>
        <dbReference type="ARBA" id="ARBA00023204"/>
    </source>
</evidence>
<dbReference type="PROSITE" id="PS51192">
    <property type="entry name" value="HELICASE_ATP_BIND_1"/>
    <property type="match status" value="1"/>
</dbReference>
<dbReference type="Gene3D" id="3.90.1150.50">
    <property type="entry name" value="Transcription-repair-coupling factor, D7 domain"/>
    <property type="match status" value="1"/>
</dbReference>
<dbReference type="Gene3D" id="3.40.50.11180">
    <property type="match status" value="1"/>
</dbReference>
<dbReference type="PROSITE" id="PS51194">
    <property type="entry name" value="HELICASE_CTER"/>
    <property type="match status" value="1"/>
</dbReference>
<dbReference type="InterPro" id="IPR047112">
    <property type="entry name" value="RecG/Mfd"/>
</dbReference>
<feature type="coiled-coil region" evidence="10">
    <location>
        <begin position="1002"/>
        <end position="1029"/>
    </location>
</feature>
<dbReference type="NCBIfam" id="TIGR00580">
    <property type="entry name" value="mfd"/>
    <property type="match status" value="1"/>
</dbReference>
<dbReference type="InterPro" id="IPR004576">
    <property type="entry name" value="Mfd"/>
</dbReference>
<dbReference type="InterPro" id="IPR011545">
    <property type="entry name" value="DEAD/DEAH_box_helicase_dom"/>
</dbReference>
<dbReference type="InterPro" id="IPR027417">
    <property type="entry name" value="P-loop_NTPase"/>
</dbReference>
<dbReference type="Pfam" id="PF03461">
    <property type="entry name" value="TRCF"/>
    <property type="match status" value="1"/>
</dbReference>
<keyword evidence="2" id="KW-0963">Cytoplasm</keyword>
<dbReference type="GO" id="GO:0005737">
    <property type="term" value="C:cytoplasm"/>
    <property type="evidence" value="ECO:0007669"/>
    <property type="project" value="UniProtKB-SubCell"/>
</dbReference>
<keyword evidence="8" id="KW-0238">DNA-binding</keyword>
<dbReference type="SMART" id="SM01058">
    <property type="entry name" value="CarD_TRCF"/>
    <property type="match status" value="1"/>
</dbReference>
<dbReference type="HAMAP" id="MF_00969">
    <property type="entry name" value="TRCF"/>
    <property type="match status" value="1"/>
</dbReference>
<feature type="domain" description="Helicase C-terminal" evidence="12">
    <location>
        <begin position="724"/>
        <end position="890"/>
    </location>
</feature>
<evidence type="ECO:0000259" key="11">
    <source>
        <dbReference type="PROSITE" id="PS51192"/>
    </source>
</evidence>
<evidence type="ECO:0000256" key="2">
    <source>
        <dbReference type="ARBA" id="ARBA00022490"/>
    </source>
</evidence>
<gene>
    <name evidence="13" type="ORF">ASZ90_017387</name>
</gene>
<keyword evidence="10" id="KW-0175">Coiled coil</keyword>
<evidence type="ECO:0000256" key="5">
    <source>
        <dbReference type="ARBA" id="ARBA00022801"/>
    </source>
</evidence>
<organism evidence="13">
    <name type="scientific">hydrocarbon metagenome</name>
    <dbReference type="NCBI Taxonomy" id="938273"/>
    <lineage>
        <taxon>unclassified sequences</taxon>
        <taxon>metagenomes</taxon>
        <taxon>ecological metagenomes</taxon>
    </lineage>
</organism>
<dbReference type="Gene3D" id="3.30.2060.10">
    <property type="entry name" value="Penicillin-binding protein 1b domain"/>
    <property type="match status" value="1"/>
</dbReference>
<evidence type="ECO:0000313" key="13">
    <source>
        <dbReference type="EMBL" id="KUG05201.1"/>
    </source>
</evidence>
<reference evidence="13" key="1">
    <citation type="journal article" date="2015" name="Proc. Natl. Acad. Sci. U.S.A.">
        <title>Networks of energetic and metabolic interactions define dynamics in microbial communities.</title>
        <authorList>
            <person name="Embree M."/>
            <person name="Liu J.K."/>
            <person name="Al-Bassam M.M."/>
            <person name="Zengler K."/>
        </authorList>
    </citation>
    <scope>NUCLEOTIDE SEQUENCE</scope>
</reference>
<keyword evidence="7" id="KW-0067">ATP-binding</keyword>
<keyword evidence="3" id="KW-0547">Nucleotide-binding</keyword>
<comment type="caution">
    <text evidence="13">The sequence shown here is derived from an EMBL/GenBank/DDBJ whole genome shotgun (WGS) entry which is preliminary data.</text>
</comment>